<dbReference type="Pfam" id="PF00535">
    <property type="entry name" value="Glycos_transf_2"/>
    <property type="match status" value="1"/>
</dbReference>
<keyword evidence="7" id="KW-0472">Membrane</keyword>
<evidence type="ECO:0000256" key="3">
    <source>
        <dbReference type="ARBA" id="ARBA00022679"/>
    </source>
</evidence>
<dbReference type="GO" id="GO:0009103">
    <property type="term" value="P:lipopolysaccharide biosynthetic process"/>
    <property type="evidence" value="ECO:0007669"/>
    <property type="project" value="UniProtKB-KW"/>
</dbReference>
<keyword evidence="6" id="KW-1133">Transmembrane helix</keyword>
<reference evidence="9" key="1">
    <citation type="submission" date="2015-10" db="EMBL/GenBank/DDBJ databases">
        <authorList>
            <person name="Gilbert D.G."/>
        </authorList>
    </citation>
    <scope>NUCLEOTIDE SEQUENCE</scope>
</reference>
<dbReference type="PANTHER" id="PTHR48090:SF3">
    <property type="entry name" value="UNDECAPRENYL-PHOSPHATE 4-DEOXY-4-FORMAMIDO-L-ARABINOSE TRANSFERASE"/>
    <property type="match status" value="1"/>
</dbReference>
<dbReference type="PANTHER" id="PTHR48090">
    <property type="entry name" value="UNDECAPRENYL-PHOSPHATE 4-DEOXY-4-FORMAMIDO-L-ARABINOSE TRANSFERASE-RELATED"/>
    <property type="match status" value="1"/>
</dbReference>
<evidence type="ECO:0000256" key="2">
    <source>
        <dbReference type="ARBA" id="ARBA00022676"/>
    </source>
</evidence>
<evidence type="ECO:0000256" key="5">
    <source>
        <dbReference type="ARBA" id="ARBA00022985"/>
    </source>
</evidence>
<dbReference type="GO" id="GO:0005886">
    <property type="term" value="C:plasma membrane"/>
    <property type="evidence" value="ECO:0007669"/>
    <property type="project" value="TreeGrafter"/>
</dbReference>
<keyword evidence="2" id="KW-0328">Glycosyltransferase</keyword>
<protein>
    <submittedName>
        <fullName evidence="9">Glycosyl transferase, family 2</fullName>
    </submittedName>
</protein>
<evidence type="ECO:0000256" key="6">
    <source>
        <dbReference type="ARBA" id="ARBA00022989"/>
    </source>
</evidence>
<feature type="domain" description="Glycosyltransferase 2-like" evidence="8">
    <location>
        <begin position="17"/>
        <end position="177"/>
    </location>
</feature>
<evidence type="ECO:0000259" key="8">
    <source>
        <dbReference type="Pfam" id="PF00535"/>
    </source>
</evidence>
<organism evidence="9">
    <name type="scientific">hydrothermal vent metagenome</name>
    <dbReference type="NCBI Taxonomy" id="652676"/>
    <lineage>
        <taxon>unclassified sequences</taxon>
        <taxon>metagenomes</taxon>
        <taxon>ecological metagenomes</taxon>
    </lineage>
</organism>
<dbReference type="CDD" id="cd04179">
    <property type="entry name" value="DPM_DPG-synthase_like"/>
    <property type="match status" value="1"/>
</dbReference>
<keyword evidence="4" id="KW-0812">Transmembrane</keyword>
<proteinExistence type="predicted"/>
<dbReference type="Gene3D" id="3.90.550.10">
    <property type="entry name" value="Spore Coat Polysaccharide Biosynthesis Protein SpsA, Chain A"/>
    <property type="match status" value="1"/>
</dbReference>
<keyword evidence="3 9" id="KW-0808">Transferase</keyword>
<dbReference type="InterPro" id="IPR050256">
    <property type="entry name" value="Glycosyltransferase_2"/>
</dbReference>
<keyword evidence="5" id="KW-0448">Lipopolysaccharide biosynthesis</keyword>
<dbReference type="AlphaFoldDB" id="A0A160TCK8"/>
<gene>
    <name evidence="9" type="ORF">MGWOODY_Tha1553</name>
</gene>
<evidence type="ECO:0000313" key="9">
    <source>
        <dbReference type="EMBL" id="CUS40449.1"/>
    </source>
</evidence>
<dbReference type="InterPro" id="IPR029044">
    <property type="entry name" value="Nucleotide-diphossugar_trans"/>
</dbReference>
<evidence type="ECO:0000256" key="4">
    <source>
        <dbReference type="ARBA" id="ARBA00022692"/>
    </source>
</evidence>
<evidence type="ECO:0000256" key="1">
    <source>
        <dbReference type="ARBA" id="ARBA00022475"/>
    </source>
</evidence>
<dbReference type="EMBL" id="CZQC01000015">
    <property type="protein sequence ID" value="CUS40449.1"/>
    <property type="molecule type" value="Genomic_DNA"/>
</dbReference>
<sequence length="254" mass="28210">MTTITTATTSKKLSSVSVVFPAYNEELNIENTILKAIEVFSKYFEEVEVIPVNDGSSDKTGEIIDRLQKEHKEVHPIHHPQNKGYGGAVKSGLFGGKNDYIFFSDSDGQFDLEEVSLLLPLIKDNDIAIGFRAHRADPWHRKLNAFCWGTLVKLLFGIKAKDIDCAFKLFKREVIDSVTLESNGAMVSTELLAQAGLMKFKLAQVGVSHYPRQAGEQTGANPWVILKAFIELFKLYGKLKHSTPAPKKAGAQNQ</sequence>
<keyword evidence="1" id="KW-1003">Cell membrane</keyword>
<dbReference type="InterPro" id="IPR001173">
    <property type="entry name" value="Glyco_trans_2-like"/>
</dbReference>
<accession>A0A160TCK8</accession>
<evidence type="ECO:0000256" key="7">
    <source>
        <dbReference type="ARBA" id="ARBA00023136"/>
    </source>
</evidence>
<dbReference type="GO" id="GO:0099621">
    <property type="term" value="F:undecaprenyl-phosphate 4-deoxy-4-formamido-L-arabinose transferase activity"/>
    <property type="evidence" value="ECO:0007669"/>
    <property type="project" value="TreeGrafter"/>
</dbReference>
<dbReference type="SUPFAM" id="SSF53448">
    <property type="entry name" value="Nucleotide-diphospho-sugar transferases"/>
    <property type="match status" value="1"/>
</dbReference>
<name>A0A160TCK8_9ZZZZ</name>